<dbReference type="Pfam" id="PF00005">
    <property type="entry name" value="ABC_tran"/>
    <property type="match status" value="1"/>
</dbReference>
<keyword evidence="7" id="KW-1185">Reference proteome</keyword>
<dbReference type="EMBL" id="FZNQ01000001">
    <property type="protein sequence ID" value="SNR24224.1"/>
    <property type="molecule type" value="Genomic_DNA"/>
</dbReference>
<feature type="domain" description="ABC transporter" evidence="5">
    <location>
        <begin position="2"/>
        <end position="236"/>
    </location>
</feature>
<evidence type="ECO:0000256" key="2">
    <source>
        <dbReference type="ARBA" id="ARBA00022741"/>
    </source>
</evidence>
<dbReference type="SUPFAM" id="SSF52540">
    <property type="entry name" value="P-loop containing nucleoside triphosphate hydrolases"/>
    <property type="match status" value="1"/>
</dbReference>
<dbReference type="PANTHER" id="PTHR45772:SF7">
    <property type="entry name" value="AMINO ACID ABC TRANSPORTER ATP-BINDING PROTEIN"/>
    <property type="match status" value="1"/>
</dbReference>
<dbReference type="GO" id="GO:1903805">
    <property type="term" value="P:L-valine import across plasma membrane"/>
    <property type="evidence" value="ECO:0007669"/>
    <property type="project" value="TreeGrafter"/>
</dbReference>
<organism evidence="6 7">
    <name type="scientific">Halorubrum vacuolatum</name>
    <name type="common">Natronobacterium vacuolatum</name>
    <dbReference type="NCBI Taxonomy" id="63740"/>
    <lineage>
        <taxon>Archaea</taxon>
        <taxon>Methanobacteriati</taxon>
        <taxon>Methanobacteriota</taxon>
        <taxon>Stenosarchaea group</taxon>
        <taxon>Halobacteria</taxon>
        <taxon>Halobacteriales</taxon>
        <taxon>Haloferacaceae</taxon>
        <taxon>Halorubrum</taxon>
    </lineage>
</organism>
<evidence type="ECO:0000256" key="3">
    <source>
        <dbReference type="ARBA" id="ARBA00022840"/>
    </source>
</evidence>
<dbReference type="InterPro" id="IPR003593">
    <property type="entry name" value="AAA+_ATPase"/>
</dbReference>
<evidence type="ECO:0000256" key="1">
    <source>
        <dbReference type="ARBA" id="ARBA00022448"/>
    </source>
</evidence>
<evidence type="ECO:0000313" key="7">
    <source>
        <dbReference type="Proteomes" id="UP000198397"/>
    </source>
</evidence>
<protein>
    <submittedName>
        <fullName evidence="6">Amino acid/amide ABC transporter ATP-binding protein 1, HAAT family</fullName>
    </submittedName>
</protein>
<dbReference type="CDD" id="cd03219">
    <property type="entry name" value="ABC_Mj1267_LivG_branched"/>
    <property type="match status" value="1"/>
</dbReference>
<dbReference type="GO" id="GO:0015192">
    <property type="term" value="F:L-phenylalanine transmembrane transporter activity"/>
    <property type="evidence" value="ECO:0007669"/>
    <property type="project" value="TreeGrafter"/>
</dbReference>
<dbReference type="InterPro" id="IPR003439">
    <property type="entry name" value="ABC_transporter-like_ATP-bd"/>
</dbReference>
<feature type="compositionally biased region" description="Low complexity" evidence="4">
    <location>
        <begin position="254"/>
        <end position="265"/>
    </location>
</feature>
<evidence type="ECO:0000256" key="4">
    <source>
        <dbReference type="SAM" id="MobiDB-lite"/>
    </source>
</evidence>
<dbReference type="GO" id="GO:0005304">
    <property type="term" value="F:L-valine transmembrane transporter activity"/>
    <property type="evidence" value="ECO:0007669"/>
    <property type="project" value="TreeGrafter"/>
</dbReference>
<dbReference type="GO" id="GO:0005524">
    <property type="term" value="F:ATP binding"/>
    <property type="evidence" value="ECO:0007669"/>
    <property type="project" value="UniProtKB-KW"/>
</dbReference>
<dbReference type="GO" id="GO:0016887">
    <property type="term" value="F:ATP hydrolysis activity"/>
    <property type="evidence" value="ECO:0007669"/>
    <property type="project" value="InterPro"/>
</dbReference>
<accession>A0A238UQK1</accession>
<dbReference type="GO" id="GO:0042941">
    <property type="term" value="P:D-alanine transmembrane transport"/>
    <property type="evidence" value="ECO:0007669"/>
    <property type="project" value="TreeGrafter"/>
</dbReference>
<dbReference type="GO" id="GO:0015188">
    <property type="term" value="F:L-isoleucine transmembrane transporter activity"/>
    <property type="evidence" value="ECO:0007669"/>
    <property type="project" value="TreeGrafter"/>
</dbReference>
<feature type="region of interest" description="Disordered" evidence="4">
    <location>
        <begin position="254"/>
        <end position="276"/>
    </location>
</feature>
<dbReference type="Gene3D" id="3.40.50.300">
    <property type="entry name" value="P-loop containing nucleotide triphosphate hydrolases"/>
    <property type="match status" value="1"/>
</dbReference>
<dbReference type="RefSeq" id="WP_089383219.1">
    <property type="nucleotide sequence ID" value="NZ_FZNQ01000001.1"/>
</dbReference>
<dbReference type="SMART" id="SM00382">
    <property type="entry name" value="AAA"/>
    <property type="match status" value="1"/>
</dbReference>
<dbReference type="OrthoDB" id="44250at2157"/>
<proteinExistence type="predicted"/>
<keyword evidence="1" id="KW-0813">Transport</keyword>
<reference evidence="6 7" key="1">
    <citation type="submission" date="2017-06" db="EMBL/GenBank/DDBJ databases">
        <authorList>
            <person name="Kim H.J."/>
            <person name="Triplett B.A."/>
        </authorList>
    </citation>
    <scope>NUCLEOTIDE SEQUENCE [LARGE SCALE GENOMIC DNA]</scope>
    <source>
        <strain evidence="6 7">DSM 8800</strain>
    </source>
</reference>
<dbReference type="GO" id="GO:0015808">
    <property type="term" value="P:L-alanine transport"/>
    <property type="evidence" value="ECO:0007669"/>
    <property type="project" value="TreeGrafter"/>
</dbReference>
<dbReference type="InterPro" id="IPR032823">
    <property type="entry name" value="BCA_ABC_TP_C"/>
</dbReference>
<dbReference type="PROSITE" id="PS50893">
    <property type="entry name" value="ABC_TRANSPORTER_2"/>
    <property type="match status" value="1"/>
</dbReference>
<sequence length="276" mass="28228">MLEVDGITRTYGGLTAVDDVGFVVEPGEIVGVIGPNGAGKTTLFNAVTGVDAPDSGSVRLHGEELVGARPNAVCRAGLARTFQSVRTFDESTVRENVRAGALFGGGHDRPTAETETEAALELVGLTADADRHASDLPIAARKRVELARALASDPDVLLLDEIGSGLTPVEIDALTETIVRIRDERGVAVVWIEHVTDALFDGADRVLVLDDGALIAAGTPAEIRANDRVAEAYLGGGSQGTDATASGTMVMEADTAAASTAEAATDGGGDGAEPSP</sequence>
<dbReference type="Proteomes" id="UP000198397">
    <property type="component" value="Unassembled WGS sequence"/>
</dbReference>
<name>A0A238UQK1_HALVU</name>
<dbReference type="AlphaFoldDB" id="A0A238UQK1"/>
<keyword evidence="2" id="KW-0547">Nucleotide-binding</keyword>
<dbReference type="InterPro" id="IPR027417">
    <property type="entry name" value="P-loop_NTPase"/>
</dbReference>
<dbReference type="InterPro" id="IPR051120">
    <property type="entry name" value="ABC_AA/LPS_Transport"/>
</dbReference>
<dbReference type="Pfam" id="PF12399">
    <property type="entry name" value="BCA_ABC_TP_C"/>
    <property type="match status" value="1"/>
</dbReference>
<feature type="compositionally biased region" description="Gly residues" evidence="4">
    <location>
        <begin position="266"/>
        <end position="276"/>
    </location>
</feature>
<evidence type="ECO:0000313" key="6">
    <source>
        <dbReference type="EMBL" id="SNR24224.1"/>
    </source>
</evidence>
<keyword evidence="3 6" id="KW-0067">ATP-binding</keyword>
<dbReference type="PANTHER" id="PTHR45772">
    <property type="entry name" value="CONSERVED COMPONENT OF ABC TRANSPORTER FOR NATURAL AMINO ACIDS-RELATED"/>
    <property type="match status" value="1"/>
</dbReference>
<dbReference type="GO" id="GO:1903806">
    <property type="term" value="P:L-isoleucine import across plasma membrane"/>
    <property type="evidence" value="ECO:0007669"/>
    <property type="project" value="TreeGrafter"/>
</dbReference>
<dbReference type="GO" id="GO:0005886">
    <property type="term" value="C:plasma membrane"/>
    <property type="evidence" value="ECO:0007669"/>
    <property type="project" value="TreeGrafter"/>
</dbReference>
<gene>
    <name evidence="6" type="ORF">SAMN06264855_101238</name>
</gene>
<evidence type="ECO:0000259" key="5">
    <source>
        <dbReference type="PROSITE" id="PS50893"/>
    </source>
</evidence>